<dbReference type="PROSITE" id="PS51449">
    <property type="entry name" value="MTTASE_N"/>
    <property type="match status" value="1"/>
</dbReference>
<dbReference type="NCBIfam" id="TIGR00089">
    <property type="entry name" value="MiaB/RimO family radical SAM methylthiotransferase"/>
    <property type="match status" value="1"/>
</dbReference>
<evidence type="ECO:0000256" key="2">
    <source>
        <dbReference type="ARBA" id="ARBA00022485"/>
    </source>
</evidence>
<evidence type="ECO:0000256" key="4">
    <source>
        <dbReference type="ARBA" id="ARBA00022691"/>
    </source>
</evidence>
<gene>
    <name evidence="10" type="ORF">COU86_04610</name>
</gene>
<dbReference type="Gene3D" id="3.80.30.20">
    <property type="entry name" value="tm_1862 like domain"/>
    <property type="match status" value="1"/>
</dbReference>
<dbReference type="PANTHER" id="PTHR11918">
    <property type="entry name" value="RADICAL SAM PROTEINS"/>
    <property type="match status" value="1"/>
</dbReference>
<dbReference type="Pfam" id="PF00919">
    <property type="entry name" value="UPF0004"/>
    <property type="match status" value="1"/>
</dbReference>
<dbReference type="InterPro" id="IPR020612">
    <property type="entry name" value="Methylthiotransferase_CS"/>
</dbReference>
<dbReference type="InterPro" id="IPR007197">
    <property type="entry name" value="rSAM"/>
</dbReference>
<evidence type="ECO:0000313" key="10">
    <source>
        <dbReference type="EMBL" id="PJE60382.1"/>
    </source>
</evidence>
<dbReference type="AlphaFoldDB" id="A0A2M8KKE9"/>
<dbReference type="GO" id="GO:0035598">
    <property type="term" value="F:tRNA (N(6)-L-threonylcarbamoyladenosine(37)-C(2))-methylthiotransferase activity"/>
    <property type="evidence" value="ECO:0007669"/>
    <property type="project" value="TreeGrafter"/>
</dbReference>
<dbReference type="SUPFAM" id="SSF102114">
    <property type="entry name" value="Radical SAM enzymes"/>
    <property type="match status" value="1"/>
</dbReference>
<evidence type="ECO:0000256" key="7">
    <source>
        <dbReference type="ARBA" id="ARBA00023014"/>
    </source>
</evidence>
<evidence type="ECO:0000256" key="6">
    <source>
        <dbReference type="ARBA" id="ARBA00023004"/>
    </source>
</evidence>
<accession>A0A2M8KKE9</accession>
<reference evidence="11" key="1">
    <citation type="submission" date="2017-09" db="EMBL/GenBank/DDBJ databases">
        <title>Depth-based differentiation of microbial function through sediment-hosted aquifers and enrichment of novel symbionts in the deep terrestrial subsurface.</title>
        <authorList>
            <person name="Probst A.J."/>
            <person name="Ladd B."/>
            <person name="Jarett J.K."/>
            <person name="Geller-Mcgrath D.E."/>
            <person name="Sieber C.M.K."/>
            <person name="Emerson J.B."/>
            <person name="Anantharaman K."/>
            <person name="Thomas B.C."/>
            <person name="Malmstrom R."/>
            <person name="Stieglmeier M."/>
            <person name="Klingl A."/>
            <person name="Woyke T."/>
            <person name="Ryan C.M."/>
            <person name="Banfield J.F."/>
        </authorList>
    </citation>
    <scope>NUCLEOTIDE SEQUENCE [LARGE SCALE GENOMIC DNA]</scope>
</reference>
<dbReference type="SMART" id="SM00729">
    <property type="entry name" value="Elp3"/>
    <property type="match status" value="1"/>
</dbReference>
<keyword evidence="2" id="KW-0004">4Fe-4S</keyword>
<proteinExistence type="predicted"/>
<dbReference type="Pfam" id="PF04055">
    <property type="entry name" value="Radical_SAM"/>
    <property type="match status" value="1"/>
</dbReference>
<comment type="caution">
    <text evidence="10">The sequence shown here is derived from an EMBL/GenBank/DDBJ whole genome shotgun (WGS) entry which is preliminary data.</text>
</comment>
<dbReference type="InterPro" id="IPR005839">
    <property type="entry name" value="Methylthiotransferase"/>
</dbReference>
<dbReference type="InterPro" id="IPR013848">
    <property type="entry name" value="Methylthiotransferase_N"/>
</dbReference>
<protein>
    <submittedName>
        <fullName evidence="10">Uncharacterized protein</fullName>
    </submittedName>
</protein>
<dbReference type="GO" id="GO:0051539">
    <property type="term" value="F:4 iron, 4 sulfur cluster binding"/>
    <property type="evidence" value="ECO:0007669"/>
    <property type="project" value="UniProtKB-KW"/>
</dbReference>
<feature type="domain" description="MTTase N-terminal" evidence="8">
    <location>
        <begin position="3"/>
        <end position="114"/>
    </location>
</feature>
<dbReference type="InterPro" id="IPR023404">
    <property type="entry name" value="rSAM_horseshoe"/>
</dbReference>
<keyword evidence="7" id="KW-0411">Iron-sulfur</keyword>
<organism evidence="10 11">
    <name type="scientific">Candidatus Roizmanbacteria bacterium CG10_big_fil_rev_8_21_14_0_10_36_26</name>
    <dbReference type="NCBI Taxonomy" id="1974851"/>
    <lineage>
        <taxon>Bacteria</taxon>
        <taxon>Candidatus Roizmaniibacteriota</taxon>
    </lineage>
</organism>
<keyword evidence="6" id="KW-0408">Iron</keyword>
<evidence type="ECO:0000256" key="1">
    <source>
        <dbReference type="ARBA" id="ARBA00001966"/>
    </source>
</evidence>
<keyword evidence="5" id="KW-0479">Metal-binding</keyword>
<keyword evidence="3" id="KW-0808">Transferase</keyword>
<dbReference type="Gene3D" id="3.40.50.12160">
    <property type="entry name" value="Methylthiotransferase, N-terminal domain"/>
    <property type="match status" value="1"/>
</dbReference>
<dbReference type="EMBL" id="PFEB01000048">
    <property type="protein sequence ID" value="PJE60382.1"/>
    <property type="molecule type" value="Genomic_DNA"/>
</dbReference>
<name>A0A2M8KKE9_9BACT</name>
<dbReference type="Proteomes" id="UP000231434">
    <property type="component" value="Unassembled WGS sequence"/>
</dbReference>
<dbReference type="PROSITE" id="PS51918">
    <property type="entry name" value="RADICAL_SAM"/>
    <property type="match status" value="1"/>
</dbReference>
<evidence type="ECO:0000259" key="8">
    <source>
        <dbReference type="PROSITE" id="PS51449"/>
    </source>
</evidence>
<evidence type="ECO:0000259" key="9">
    <source>
        <dbReference type="PROSITE" id="PS51918"/>
    </source>
</evidence>
<dbReference type="InterPro" id="IPR006638">
    <property type="entry name" value="Elp3/MiaA/NifB-like_rSAM"/>
</dbReference>
<comment type="cofactor">
    <cofactor evidence="1">
        <name>[4Fe-4S] cluster</name>
        <dbReference type="ChEBI" id="CHEBI:49883"/>
    </cofactor>
</comment>
<dbReference type="InterPro" id="IPR058240">
    <property type="entry name" value="rSAM_sf"/>
</dbReference>
<dbReference type="SFLD" id="SFLDS00029">
    <property type="entry name" value="Radical_SAM"/>
    <property type="match status" value="1"/>
</dbReference>
<evidence type="ECO:0000256" key="5">
    <source>
        <dbReference type="ARBA" id="ARBA00022723"/>
    </source>
</evidence>
<dbReference type="PANTHER" id="PTHR11918:SF45">
    <property type="entry name" value="THREONYLCARBAMOYLADENOSINE TRNA METHYLTHIOTRANSFERASE"/>
    <property type="match status" value="1"/>
</dbReference>
<dbReference type="InterPro" id="IPR038135">
    <property type="entry name" value="Methylthiotransferase_N_sf"/>
</dbReference>
<dbReference type="PROSITE" id="PS01278">
    <property type="entry name" value="MTTASE_RADICAL"/>
    <property type="match status" value="1"/>
</dbReference>
<sequence>MKKTFFSYSFGCRVNEAEKEEIDRKMALNGFKFTKSKPDIFIINSCAVTNKAEREVRQLVYQTKKRIPKTKIVITGCSATYWLRNKLYQDLPVDLIVDNINKEFLVDIIKKRLSSQPPLDRSGRERVVGTSKFLDSERLLIKIQDGCQRCCSYCIVPYLRGLPKSYLTKNIVDKINKQINIKEVILTAVNTEAFGHDTGENLTQLVSQIINKTSIPRISFGSIHPWSIDKKFLNFYRKIVKKNRLINFFHIPLQSGSDKTLTLMKRGYASKDLLWKIKEIKKINSYAQIATDVIVGFLDESDNDFKETYRFLEKNPIDKFHVFRFSNRLLTAAFFMKKKFPVISNNLKIKRAKLLTNLSKKKYQQFLVQLQNINYRSQALFIDRFKNGYQQALLDNQVPAWIKINKRMTGEIKNVKINYLRNINLFGDLI</sequence>
<dbReference type="SFLD" id="SFLDG01082">
    <property type="entry name" value="B12-binding_domain_containing"/>
    <property type="match status" value="1"/>
</dbReference>
<evidence type="ECO:0000256" key="3">
    <source>
        <dbReference type="ARBA" id="ARBA00022679"/>
    </source>
</evidence>
<evidence type="ECO:0000313" key="11">
    <source>
        <dbReference type="Proteomes" id="UP000231434"/>
    </source>
</evidence>
<dbReference type="GO" id="GO:0046872">
    <property type="term" value="F:metal ion binding"/>
    <property type="evidence" value="ECO:0007669"/>
    <property type="project" value="UniProtKB-KW"/>
</dbReference>
<keyword evidence="4" id="KW-0949">S-adenosyl-L-methionine</keyword>
<feature type="domain" description="Radical SAM core" evidence="9">
    <location>
        <begin position="133"/>
        <end position="365"/>
    </location>
</feature>